<keyword evidence="1" id="KW-0862">Zinc</keyword>
<protein>
    <recommendedName>
        <fullName evidence="3">CCHC-type domain-containing protein</fullName>
    </recommendedName>
</protein>
<organism evidence="4 5">
    <name type="scientific">Dioscorea zingiberensis</name>
    <dbReference type="NCBI Taxonomy" id="325984"/>
    <lineage>
        <taxon>Eukaryota</taxon>
        <taxon>Viridiplantae</taxon>
        <taxon>Streptophyta</taxon>
        <taxon>Embryophyta</taxon>
        <taxon>Tracheophyta</taxon>
        <taxon>Spermatophyta</taxon>
        <taxon>Magnoliopsida</taxon>
        <taxon>Liliopsida</taxon>
        <taxon>Dioscoreales</taxon>
        <taxon>Dioscoreaceae</taxon>
        <taxon>Dioscorea</taxon>
    </lineage>
</organism>
<proteinExistence type="predicted"/>
<evidence type="ECO:0000313" key="5">
    <source>
        <dbReference type="Proteomes" id="UP001085076"/>
    </source>
</evidence>
<feature type="domain" description="CCHC-type" evidence="3">
    <location>
        <begin position="10"/>
        <end position="24"/>
    </location>
</feature>
<dbReference type="InterPro" id="IPR001878">
    <property type="entry name" value="Znf_CCHC"/>
</dbReference>
<evidence type="ECO:0000256" key="2">
    <source>
        <dbReference type="SAM" id="MobiDB-lite"/>
    </source>
</evidence>
<dbReference type="EMBL" id="JAGGNH010000001">
    <property type="protein sequence ID" value="KAJ0989650.1"/>
    <property type="molecule type" value="Genomic_DNA"/>
</dbReference>
<comment type="caution">
    <text evidence="4">The sequence shown here is derived from an EMBL/GenBank/DDBJ whole genome shotgun (WGS) entry which is preliminary data.</text>
</comment>
<evidence type="ECO:0000259" key="3">
    <source>
        <dbReference type="PROSITE" id="PS50158"/>
    </source>
</evidence>
<name>A0A9D5DFR0_9LILI</name>
<keyword evidence="1" id="KW-0479">Metal-binding</keyword>
<evidence type="ECO:0000313" key="4">
    <source>
        <dbReference type="EMBL" id="KAJ0989650.1"/>
    </source>
</evidence>
<feature type="region of interest" description="Disordered" evidence="2">
    <location>
        <begin position="15"/>
        <end position="85"/>
    </location>
</feature>
<gene>
    <name evidence="4" type="ORF">J5N97_008006</name>
</gene>
<dbReference type="AlphaFoldDB" id="A0A9D5DFR0"/>
<accession>A0A9D5DFR0</accession>
<sequence length="238" mass="26808">MSECRRVEVCRRCERPGHREKTCPTPPPELGTIQLRGGRQTAKKPGHPKETGAQQGGDLSRAKSHNSNRKRGPGTPPPPDVEEQHHASLSMDSILMTEREELRRCTVATVTKLLKGLGGSLKVTAAVAELFEHGLDWRSELYEDGKILIHCPSEAVARELERRSEITFQDFIVRFEPWSLVDTDPSEKINNEIRWVVGKGMPTFGRRIDTIARVLKPIGELIHLAITRRSILGNSRQW</sequence>
<dbReference type="GO" id="GO:0003676">
    <property type="term" value="F:nucleic acid binding"/>
    <property type="evidence" value="ECO:0007669"/>
    <property type="project" value="InterPro"/>
</dbReference>
<keyword evidence="5" id="KW-1185">Reference proteome</keyword>
<evidence type="ECO:0000256" key="1">
    <source>
        <dbReference type="PROSITE-ProRule" id="PRU00047"/>
    </source>
</evidence>
<keyword evidence="1" id="KW-0863">Zinc-finger</keyword>
<dbReference type="Proteomes" id="UP001085076">
    <property type="component" value="Miscellaneous, Linkage group lg01"/>
</dbReference>
<dbReference type="GO" id="GO:0008270">
    <property type="term" value="F:zinc ion binding"/>
    <property type="evidence" value="ECO:0007669"/>
    <property type="project" value="UniProtKB-KW"/>
</dbReference>
<reference evidence="4" key="2">
    <citation type="journal article" date="2022" name="Hortic Res">
        <title>The genome of Dioscorea zingiberensis sheds light on the biosynthesis, origin and evolution of the medicinally important diosgenin saponins.</title>
        <authorList>
            <person name="Li Y."/>
            <person name="Tan C."/>
            <person name="Li Z."/>
            <person name="Guo J."/>
            <person name="Li S."/>
            <person name="Chen X."/>
            <person name="Wang C."/>
            <person name="Dai X."/>
            <person name="Yang H."/>
            <person name="Song W."/>
            <person name="Hou L."/>
            <person name="Xu J."/>
            <person name="Tong Z."/>
            <person name="Xu A."/>
            <person name="Yuan X."/>
            <person name="Wang W."/>
            <person name="Yang Q."/>
            <person name="Chen L."/>
            <person name="Sun Z."/>
            <person name="Wang K."/>
            <person name="Pan B."/>
            <person name="Chen J."/>
            <person name="Bao Y."/>
            <person name="Liu F."/>
            <person name="Qi X."/>
            <person name="Gang D.R."/>
            <person name="Wen J."/>
            <person name="Li J."/>
        </authorList>
    </citation>
    <scope>NUCLEOTIDE SEQUENCE</scope>
    <source>
        <strain evidence="4">Dzin_1.0</strain>
    </source>
</reference>
<feature type="compositionally biased region" description="Basic residues" evidence="2">
    <location>
        <begin position="62"/>
        <end position="72"/>
    </location>
</feature>
<reference evidence="4" key="1">
    <citation type="submission" date="2021-03" db="EMBL/GenBank/DDBJ databases">
        <authorList>
            <person name="Li Z."/>
            <person name="Yang C."/>
        </authorList>
    </citation>
    <scope>NUCLEOTIDE SEQUENCE</scope>
    <source>
        <strain evidence="4">Dzin_1.0</strain>
        <tissue evidence="4">Leaf</tissue>
    </source>
</reference>
<dbReference type="PROSITE" id="PS50158">
    <property type="entry name" value="ZF_CCHC"/>
    <property type="match status" value="1"/>
</dbReference>